<dbReference type="EMBL" id="SWKV01000032">
    <property type="protein sequence ID" value="KAF3039135.1"/>
    <property type="molecule type" value="Genomic_DNA"/>
</dbReference>
<sequence length="252" mass="28602">MSNNQQPAVPKPPPQPPAIGHVSVDGMATVVIGPSASTYLVHKVLITHHSEYFSKALSRPWMEAEDLIVVLAGVGEEECEFREDCDQDNTYIPMVNLFVHWLYTQRIPHDYDAFKSVTRRPDAPRGYNMGMTLVLAKAYALGDRILASTFRRVANDTLIGLTSAYLWTPYFCESWSPEDDENNDQDALSELPPAFTVRVMRRLAYLRRGRYEGCYVEHNDDEEQKSCKKSHMEYAGGEYGHGYFGEPKPDDD</sequence>
<dbReference type="Proteomes" id="UP000758155">
    <property type="component" value="Unassembled WGS sequence"/>
</dbReference>
<evidence type="ECO:0000259" key="2">
    <source>
        <dbReference type="PROSITE" id="PS50097"/>
    </source>
</evidence>
<dbReference type="PANTHER" id="PTHR47843">
    <property type="entry name" value="BTB DOMAIN-CONTAINING PROTEIN-RELATED"/>
    <property type="match status" value="1"/>
</dbReference>
<dbReference type="PROSITE" id="PS50097">
    <property type="entry name" value="BTB"/>
    <property type="match status" value="1"/>
</dbReference>
<organism evidence="3 4">
    <name type="scientific">Didymella heteroderae</name>
    <dbReference type="NCBI Taxonomy" id="1769908"/>
    <lineage>
        <taxon>Eukaryota</taxon>
        <taxon>Fungi</taxon>
        <taxon>Dikarya</taxon>
        <taxon>Ascomycota</taxon>
        <taxon>Pezizomycotina</taxon>
        <taxon>Dothideomycetes</taxon>
        <taxon>Pleosporomycetidae</taxon>
        <taxon>Pleosporales</taxon>
        <taxon>Pleosporineae</taxon>
        <taxon>Didymellaceae</taxon>
        <taxon>Didymella</taxon>
    </lineage>
</organism>
<proteinExistence type="predicted"/>
<feature type="region of interest" description="Disordered" evidence="1">
    <location>
        <begin position="1"/>
        <end position="20"/>
    </location>
</feature>
<accession>A0A9P4WQP5</accession>
<feature type="domain" description="BTB" evidence="2">
    <location>
        <begin position="28"/>
        <end position="111"/>
    </location>
</feature>
<dbReference type="Gene3D" id="3.30.710.10">
    <property type="entry name" value="Potassium Channel Kv1.1, Chain A"/>
    <property type="match status" value="1"/>
</dbReference>
<gene>
    <name evidence="3" type="ORF">E8E12_002086</name>
</gene>
<dbReference type="PANTHER" id="PTHR47843:SF2">
    <property type="entry name" value="BTB DOMAIN-CONTAINING PROTEIN"/>
    <property type="match status" value="1"/>
</dbReference>
<dbReference type="OrthoDB" id="194443at2759"/>
<evidence type="ECO:0000313" key="4">
    <source>
        <dbReference type="Proteomes" id="UP000758155"/>
    </source>
</evidence>
<keyword evidence="4" id="KW-1185">Reference proteome</keyword>
<evidence type="ECO:0000313" key="3">
    <source>
        <dbReference type="EMBL" id="KAF3039135.1"/>
    </source>
</evidence>
<name>A0A9P4WQP5_9PLEO</name>
<comment type="caution">
    <text evidence="3">The sequence shown here is derived from an EMBL/GenBank/DDBJ whole genome shotgun (WGS) entry which is preliminary data.</text>
</comment>
<dbReference type="AlphaFoldDB" id="A0A9P4WQP5"/>
<protein>
    <recommendedName>
        <fullName evidence="2">BTB domain-containing protein</fullName>
    </recommendedName>
</protein>
<dbReference type="InterPro" id="IPR011333">
    <property type="entry name" value="SKP1/BTB/POZ_sf"/>
</dbReference>
<dbReference type="InterPro" id="IPR000210">
    <property type="entry name" value="BTB/POZ_dom"/>
</dbReference>
<evidence type="ECO:0000256" key="1">
    <source>
        <dbReference type="SAM" id="MobiDB-lite"/>
    </source>
</evidence>
<reference evidence="3" key="1">
    <citation type="submission" date="2019-04" db="EMBL/GenBank/DDBJ databases">
        <title>Sequencing of skin fungus with MAO and IRED activity.</title>
        <authorList>
            <person name="Marsaioli A.J."/>
            <person name="Bonatto J.M.C."/>
            <person name="Reis Junior O."/>
        </authorList>
    </citation>
    <scope>NUCLEOTIDE SEQUENCE</scope>
    <source>
        <strain evidence="3">28M1</strain>
    </source>
</reference>